<feature type="domain" description="Ketosynthase family 3 (KS3)" evidence="23">
    <location>
        <begin position="685"/>
        <end position="1121"/>
    </location>
</feature>
<dbReference type="SMART" id="SM00823">
    <property type="entry name" value="PKS_PP"/>
    <property type="match status" value="2"/>
</dbReference>
<dbReference type="PROSITE" id="PS00455">
    <property type="entry name" value="AMP_BINDING"/>
    <property type="match status" value="1"/>
</dbReference>
<dbReference type="SMART" id="SM00827">
    <property type="entry name" value="PKS_AT"/>
    <property type="match status" value="1"/>
</dbReference>
<dbReference type="Pfam" id="PF14765">
    <property type="entry name" value="PS-DH"/>
    <property type="match status" value="1"/>
</dbReference>
<keyword evidence="4" id="KW-0597">Phosphoprotein</keyword>
<evidence type="ECO:0000256" key="18">
    <source>
        <dbReference type="ARBA" id="ARBA00075053"/>
    </source>
</evidence>
<comment type="catalytic activity">
    <reaction evidence="14">
        <text>icosanoyl-[(phenol)carboxyphthiodiolenone synthase] + 2 (S)-methylmalonyl-CoA + 3 malonyl-CoA + 5 NADPH + 10 H(+) = C32-carboxyphthiodiolenone-[(phenol)carboxyphthiodiolenone synthase] + 5 CO2 + 5 NADP(+) + 5 CoA + 2 H2O</text>
        <dbReference type="Rhea" id="RHEA:57748"/>
        <dbReference type="Rhea" id="RHEA-COMP:14985"/>
        <dbReference type="Rhea" id="RHEA-COMP:14986"/>
        <dbReference type="ChEBI" id="CHEBI:15377"/>
        <dbReference type="ChEBI" id="CHEBI:15378"/>
        <dbReference type="ChEBI" id="CHEBI:16526"/>
        <dbReference type="ChEBI" id="CHEBI:57287"/>
        <dbReference type="ChEBI" id="CHEBI:57327"/>
        <dbReference type="ChEBI" id="CHEBI:57384"/>
        <dbReference type="ChEBI" id="CHEBI:57783"/>
        <dbReference type="ChEBI" id="CHEBI:58349"/>
        <dbReference type="ChEBI" id="CHEBI:87848"/>
        <dbReference type="ChEBI" id="CHEBI:142236"/>
        <dbReference type="EC" id="2.3.1.292"/>
    </reaction>
</comment>
<dbReference type="Pfam" id="PF21394">
    <property type="entry name" value="Beta-ketacyl_N"/>
    <property type="match status" value="1"/>
</dbReference>
<evidence type="ECO:0000256" key="12">
    <source>
        <dbReference type="ARBA" id="ARBA00051971"/>
    </source>
</evidence>
<dbReference type="Pfam" id="PF00501">
    <property type="entry name" value="AMP-binding"/>
    <property type="match status" value="1"/>
</dbReference>
<feature type="active site" description="Proton acceptor; for dehydratase activity" evidence="21">
    <location>
        <position position="1649"/>
    </location>
</feature>
<dbReference type="Pfam" id="PF00109">
    <property type="entry name" value="ketoacyl-synt"/>
    <property type="match status" value="1"/>
</dbReference>
<comment type="catalytic activity">
    <reaction evidence="13">
        <text>docosanoyl-[(phenol)carboxyphthiodiolenone synthase] + 2 (S)-methylmalonyl-CoA + 3 malonyl-CoA + 5 NADPH + 10 H(+) = C34-carboxyphthiodiolenone-[(phenol)carboxyphthiodiolenone synthase] + 5 CO2 + 5 NADP(+) + 5 CoA + 2 H2O</text>
        <dbReference type="Rhea" id="RHEA:57752"/>
        <dbReference type="Rhea" id="RHEA-COMP:14987"/>
        <dbReference type="Rhea" id="RHEA-COMP:14988"/>
        <dbReference type="ChEBI" id="CHEBI:15377"/>
        <dbReference type="ChEBI" id="CHEBI:15378"/>
        <dbReference type="ChEBI" id="CHEBI:16526"/>
        <dbReference type="ChEBI" id="CHEBI:57287"/>
        <dbReference type="ChEBI" id="CHEBI:57327"/>
        <dbReference type="ChEBI" id="CHEBI:57384"/>
        <dbReference type="ChEBI" id="CHEBI:57783"/>
        <dbReference type="ChEBI" id="CHEBI:58349"/>
        <dbReference type="ChEBI" id="CHEBI:142237"/>
        <dbReference type="ChEBI" id="CHEBI:142238"/>
        <dbReference type="EC" id="2.3.1.292"/>
    </reaction>
</comment>
<gene>
    <name evidence="25" type="primary">eryA_2</name>
    <name evidence="25" type="ORF">C1752_02212</name>
</gene>
<feature type="domain" description="Carrier" evidence="22">
    <location>
        <begin position="2751"/>
        <end position="2826"/>
    </location>
</feature>
<dbReference type="FunFam" id="3.40.47.10:FF:000042">
    <property type="entry name" value="Polyketide synthase Pks13"/>
    <property type="match status" value="1"/>
</dbReference>
<dbReference type="SUPFAM" id="SSF55048">
    <property type="entry name" value="Probable ACP-binding domain of malonyl-CoA ACP transacylase"/>
    <property type="match status" value="1"/>
</dbReference>
<dbReference type="GO" id="GO:0006633">
    <property type="term" value="P:fatty acid biosynthetic process"/>
    <property type="evidence" value="ECO:0007669"/>
    <property type="project" value="InterPro"/>
</dbReference>
<dbReference type="InterPro" id="IPR020806">
    <property type="entry name" value="PKS_PP-bd"/>
</dbReference>
<dbReference type="Pfam" id="PF00550">
    <property type="entry name" value="PP-binding"/>
    <property type="match status" value="2"/>
</dbReference>
<dbReference type="Gene3D" id="3.40.366.10">
    <property type="entry name" value="Malonyl-Coenzyme A Acyl Carrier Protein, domain 2"/>
    <property type="match status" value="1"/>
</dbReference>
<dbReference type="InterPro" id="IPR009081">
    <property type="entry name" value="PP-bd_ACP"/>
</dbReference>
<dbReference type="SMART" id="SM00825">
    <property type="entry name" value="PKS_KS"/>
    <property type="match status" value="1"/>
</dbReference>
<dbReference type="InterPro" id="IPR049551">
    <property type="entry name" value="PKS_DH_C"/>
</dbReference>
<feature type="domain" description="Carrier" evidence="22">
    <location>
        <begin position="581"/>
        <end position="664"/>
    </location>
</feature>
<evidence type="ECO:0000259" key="24">
    <source>
        <dbReference type="PROSITE" id="PS52019"/>
    </source>
</evidence>
<sequence length="2871" mass="314455">MTHTPPVNEPRLAISHGDAISPEISAHRSLAAVLEQAAQTTAGLIYIEAQGNLLESSYAEVLARAERVLHGLRTLGAQPQDKIILQATRNQSFVEALWGCFLGGFVPVPLSVAPSYDVPSRKASQLLQTQQLLSAPIVLTNQALQQPIQRFCDEHRRDVSTMGHSPSIAVAAIENLRDGPPDRQWATEHHQDPALILMTSGSTGMPKGVMLSTENLLVSAAGMAAANSLSAADITLNWMPLEHVASLVMFHLTEVFLGCQQVQVANEWVLQNPLRWLDCIEQFRATATWAPNFAYGLINDQADQIQQRQWDLSSMRWMGNGAEAVVGKTTQRFLELLKPHSLTQTAVSPGYGMTETCSGIVHSHQFAPSTDTLVEVGSPIPGVSVRIVDHQDQVVIEGQIGALQVQGLTVTAGYYQQPDLNREIFTSDGWFRTGDLGFLKQGRLTITGREKDVIVINGINHYAHEIEAAVEDLKGVAVSYTAACAVSSAGEGAEQLALFFHPESSSGQDLALLLKQIRRTLSLELGISPDYLIPVAPEEIPKTSVGKIQHQQLRAKFQAGAFTIQINKVTELLGDLSELQRPRNQVERQLAEIWQGVLQRGPKADQGPTQIGIHDNFFELGGTSLLLVQVLHQVQNRLQVDLSVVELFQYPTIDALAQYLSQSQSNDLALEQAQARGKKRRQKQVTEIAVVGLSCRFPGAENQEQFWQNLCDGVESITFFTDEEILASGVDPQLLQRSDYVKASPILGEIETFDANFFSYTPKEAELIDPQQRLLLECAWESLEDAGYDPWCYDGSIALYAGASMNTFLLNNVYPNRHRLDNHDPMQMLNLSSMGGFQMTVANDKDYLATRVSYKLNLRGPSVNVQTACSTSLVAIHMASQSLLNGECDMALAGGVSVHAPQKMGHLYQEGMILSPDGHCRAFDAQAQGTLFGSGAGLVVLKKLEDAIASRDNIYAVIKGSALGNDGGQKMGYLAPQAEGQTVVAAEAMAVAEVAPASIGYVEAHGTGTELGDPIEISALTRAFSTQQRQFCAIGSVKTNVGHLNIASGIVGFIKTTLAVQRQKIPPSLHFETPNPRIDFEHSPFFVNTKLRDWPERSAPRRAGINSLGIGGSNVHAILEEVPVTQRSPTIERPVHLFTLSAKTEQALKELAQRSVDDFRNHPELSLGDVCFTRNVGRAHFEWRVALIVDQSETLATSSLVDLTTKLEDWLSNPQASNLYQGKVSPKNTSAKIAFLFTGQGSQYLDMGRDLYETQPVFRQALEDCNTILRPLLERPLLDLLYPETPLEVQEEETPKSLLDQTAYTQPALFALEYALSQLWQSWGIQPTAVMGHSIGEYVAACVAGVFSLEDALKLVAARGRLMQALPANGGMVSVVADEATVNQFLDHERSEVAITEGRPLAIAAVNGPESLVLSGERTAVEQVAEKLTAQGIKTTCLNVSHGFHSPLMEPVLAEFEQIAQQITYHPPQIELISNLTGKRIGDAISTPIYWCRHIQQPVQFAASMKTLTQSGHNIYLECGPKPTLLGMGRALLEKPHNSDLNSDALYLPSLCFQKNDWETILHSLGQLYIRGVAINWENVDQGFEHYRVSLPTYPFQRQRYWLDPPPAQALLRTTARHPLLGQKISTPLQQILYQAQISPEQSSYLQDHQVNTTAIFPGAAFLEIALAAGVESPNLDLPLTVQTVAMEQALPLIGTVNVQTILQQTETGLTFEIFSQNSRADAAWQRHCTGSISQTTPLSEPVIDLEDLRRQFPQERAVSSHYQACQTRSLNYGPQFQAITKLWIKPSAALAKVQLPTALSASNYCLHPVLLDACCQAIFAALPESDTSTLLPIGLDSLTLHCPASDCLWSHVQLHSVAETVTADLMLYRPDGQRVATVTGLTAKRTNLQAVLGMEPQAWQNWLYQVDWREQSGQLEPTVMEPGQWLIFADQGGVGQRLAHQLAQRQQHVILVSPDPQESGSVHQLDPQDPQALRHLLETLQSLPLTLQGVIHLWSLDAVNAEKDDAAISATIQQNCGSALHLIQRLLQAPSRLWLVTRGTQRVNDERLDCSALSQAPLWGLTKTLMLEHPEFPAAVIDLAPQPTVDEHQALWSEILISEPEVQVALRGDQRFVARLAPVTVESAHRQQKQTLQASVSSQLVIPERGTLENLRWQPQTRRRPQAGEVEIRVRATGLNFRDVLNVLDLYPGNPGPLGLECAGDIIAIGAGVSGHQIGDSVVAIATPAFSQHATTSIFAPKPTSLSYAEAATIPVAFMTAHYALNHLAKIGPNDRILIHSAAGGVGQAAVQIAQQAGAEIFATASEGKWEWLRSQGIQHIFNSRTLDFAEEIQAITGKEGVTITLNSLTGKFIPHSLSITSDHFLEIGKQGIWKPKNVCKNWPHLTYSIVDLMQTMEKEPEQVQSLIKAVMEQFQAGELKPLPYKSFSAAKVVNAFRYMQQAKHIGKVVVEQAATPVVPKQSKNPLAQLATGSVLITGGLGDLGLLVAQWLADQGARHLILVGRRSPSPKAQTQILQLEKSGVQVQVMQADISQRNDVTRLLDPYHRATASKVNSTNVAPKTHVNNSHPQATPPLRGIIHAAGILDDGMLQTLNWEEFESVLKAKVNGAWTLHQLTADLDLDFFVLFSSAASLLGSAGQANYAAANAALDTLAQARQSAGLPALSINWGPWEQLGLANHINAGFQGMDRIEPQIGLAVLDHLLRQSWAQAGVLPIHQSQWTVPTGMSDFWSELAVKQPADWLEALRGACDRKSLLFQYLRSEVARLLGRDASALNDPETGFTDLGLDSLTTVEFRNRLQTALSCSLSSTILYDYPTLPLLTEYLMHQIFPADSSVKPASTNLYSTSLNKLSEADAETLLLLQLEQLDSNFRKN</sequence>
<evidence type="ECO:0000256" key="10">
    <source>
        <dbReference type="ARBA" id="ARBA00023268"/>
    </source>
</evidence>
<dbReference type="SMART" id="SM00822">
    <property type="entry name" value="PKS_KR"/>
    <property type="match status" value="1"/>
</dbReference>
<dbReference type="FunFam" id="3.40.366.10:FF:000002">
    <property type="entry name" value="Probable polyketide synthase 2"/>
    <property type="match status" value="1"/>
</dbReference>
<dbReference type="GO" id="GO:0016491">
    <property type="term" value="F:oxidoreductase activity"/>
    <property type="evidence" value="ECO:0007669"/>
    <property type="project" value="UniProtKB-KW"/>
</dbReference>
<dbReference type="PROSITE" id="PS00606">
    <property type="entry name" value="KS3_1"/>
    <property type="match status" value="1"/>
</dbReference>
<dbReference type="InterPro" id="IPR011032">
    <property type="entry name" value="GroES-like_sf"/>
</dbReference>
<dbReference type="InterPro" id="IPR016039">
    <property type="entry name" value="Thiolase-like"/>
</dbReference>
<dbReference type="OrthoDB" id="499075at2"/>
<dbReference type="Gene3D" id="3.40.47.10">
    <property type="match status" value="1"/>
</dbReference>
<comment type="cofactor">
    <cofactor evidence="2">
        <name>pantetheine 4'-phosphate</name>
        <dbReference type="ChEBI" id="CHEBI:47942"/>
    </cofactor>
</comment>
<comment type="cofactor">
    <cofactor evidence="1">
        <name>NADP(+)</name>
        <dbReference type="ChEBI" id="CHEBI:58349"/>
    </cofactor>
</comment>
<dbReference type="Proteomes" id="UP000248857">
    <property type="component" value="Unassembled WGS sequence"/>
</dbReference>
<evidence type="ECO:0000259" key="23">
    <source>
        <dbReference type="PROSITE" id="PS52004"/>
    </source>
</evidence>
<comment type="function">
    <text evidence="15">Part of the PpsABCDE complex involved in the biosynthesis of the lipid core common to phthiocerols and phenolphthiocerols by successive additions of malonyl-CoA or methylmalonyl-CoA extender units. PpsA can accept as substrate the activated forms of either icosanoyl (C20), docosanoyl (C22) or lignoceroyl (C24) groups from FadD26, or a (4-hydroxyphenyl)-C17 or (4-hydroxyphenyl)-C19 fatty acyl from FadD29. PpsA initiates the biosynthesis and extends its substrate using a malonyl-CoA extender unit. The PpsB and PpsC proteins add the second and third malonyl-CoA extender units. PpsD adds an (R)-methylmalonyl unit and PpsE adds a second (R)-methylmalonyl unit. The incorporation of the methylmalonyl units results in formation of two branched methyl groups in the elongated product.</text>
</comment>
<dbReference type="RefSeq" id="WP_110986183.1">
    <property type="nucleotide sequence ID" value="NZ_CAWNWM010000006.1"/>
</dbReference>
<feature type="region of interest" description="C-terminal hotdog fold" evidence="21">
    <location>
        <begin position="1754"/>
        <end position="1893"/>
    </location>
</feature>
<keyword evidence="9" id="KW-0443">Lipid metabolism</keyword>
<keyword evidence="8" id="KW-0560">Oxidoreductase</keyword>
<evidence type="ECO:0000256" key="2">
    <source>
        <dbReference type="ARBA" id="ARBA00001957"/>
    </source>
</evidence>
<evidence type="ECO:0000256" key="17">
    <source>
        <dbReference type="ARBA" id="ARBA00073623"/>
    </source>
</evidence>
<dbReference type="PANTHER" id="PTHR43775:SF51">
    <property type="entry name" value="INACTIVE PHENOLPHTHIOCEROL SYNTHESIS POLYKETIDE SYNTHASE TYPE I PKS1-RELATED"/>
    <property type="match status" value="1"/>
</dbReference>
<feature type="region of interest" description="N-terminal hotdog fold" evidence="21">
    <location>
        <begin position="1618"/>
        <end position="1740"/>
    </location>
</feature>
<dbReference type="InterPro" id="IPR013968">
    <property type="entry name" value="PKS_KR"/>
</dbReference>
<evidence type="ECO:0000256" key="7">
    <source>
        <dbReference type="ARBA" id="ARBA00022857"/>
    </source>
</evidence>
<dbReference type="InterPro" id="IPR001227">
    <property type="entry name" value="Ac_transferase_dom_sf"/>
</dbReference>
<dbReference type="SUPFAM" id="SSF53901">
    <property type="entry name" value="Thiolase-like"/>
    <property type="match status" value="1"/>
</dbReference>
<dbReference type="InterPro" id="IPR020845">
    <property type="entry name" value="AMP-binding_CS"/>
</dbReference>
<dbReference type="InterPro" id="IPR000873">
    <property type="entry name" value="AMP-dep_synth/lig_dom"/>
</dbReference>
<evidence type="ECO:0000256" key="6">
    <source>
        <dbReference type="ARBA" id="ARBA00022832"/>
    </source>
</evidence>
<keyword evidence="26" id="KW-1185">Reference proteome</keyword>
<dbReference type="PROSITE" id="PS52004">
    <property type="entry name" value="KS3_2"/>
    <property type="match status" value="1"/>
</dbReference>
<evidence type="ECO:0000256" key="14">
    <source>
        <dbReference type="ARBA" id="ARBA00052745"/>
    </source>
</evidence>
<dbReference type="PROSITE" id="PS52019">
    <property type="entry name" value="PKS_MFAS_DH"/>
    <property type="match status" value="1"/>
</dbReference>
<dbReference type="SMART" id="SM01294">
    <property type="entry name" value="PKS_PP_betabranch"/>
    <property type="match status" value="1"/>
</dbReference>
<dbReference type="GO" id="GO:0031177">
    <property type="term" value="F:phosphopantetheine binding"/>
    <property type="evidence" value="ECO:0007669"/>
    <property type="project" value="InterPro"/>
</dbReference>
<dbReference type="CDD" id="cd05195">
    <property type="entry name" value="enoyl_red"/>
    <property type="match status" value="1"/>
</dbReference>
<dbReference type="CDD" id="cd00833">
    <property type="entry name" value="PKS"/>
    <property type="match status" value="1"/>
</dbReference>
<evidence type="ECO:0000256" key="21">
    <source>
        <dbReference type="PROSITE-ProRule" id="PRU01363"/>
    </source>
</evidence>
<dbReference type="Pfam" id="PF02801">
    <property type="entry name" value="Ketoacyl-synt_C"/>
    <property type="match status" value="1"/>
</dbReference>
<proteinExistence type="predicted"/>
<evidence type="ECO:0000256" key="19">
    <source>
        <dbReference type="ARBA" id="ARBA00078169"/>
    </source>
</evidence>
<evidence type="ECO:0000256" key="8">
    <source>
        <dbReference type="ARBA" id="ARBA00023002"/>
    </source>
</evidence>
<dbReference type="InterPro" id="IPR049490">
    <property type="entry name" value="C883_1060-like_KR_N"/>
</dbReference>
<comment type="catalytic activity">
    <reaction evidence="12">
        <text>19-(4-hydroxyphenyl)nonadecanoyl-[(phenol)carboxyphthiodiolenone synthase] + 2 (S)-methylmalonyl-CoA + 3 malonyl-CoA + 5 NADPH + 10 H(+) = C37-(phenol)carboxyphthiodiolenone-[(phenol)carboxyphthiodiolenone synthase] + 5 CO2 + 5 NADP(+) + 5 CoA + 2 H2O</text>
        <dbReference type="Rhea" id="RHEA:57760"/>
        <dbReference type="Rhea" id="RHEA-COMP:14273"/>
        <dbReference type="Rhea" id="RHEA-COMP:14990"/>
        <dbReference type="ChEBI" id="CHEBI:15377"/>
        <dbReference type="ChEBI" id="CHEBI:15378"/>
        <dbReference type="ChEBI" id="CHEBI:16526"/>
        <dbReference type="ChEBI" id="CHEBI:57287"/>
        <dbReference type="ChEBI" id="CHEBI:57327"/>
        <dbReference type="ChEBI" id="CHEBI:57384"/>
        <dbReference type="ChEBI" id="CHEBI:57783"/>
        <dbReference type="ChEBI" id="CHEBI:58349"/>
        <dbReference type="ChEBI" id="CHEBI:133301"/>
        <dbReference type="ChEBI" id="CHEBI:142260"/>
        <dbReference type="EC" id="2.3.1.292"/>
    </reaction>
</comment>
<dbReference type="Gene3D" id="3.40.50.720">
    <property type="entry name" value="NAD(P)-binding Rossmann-like Domain"/>
    <property type="match status" value="3"/>
</dbReference>
<evidence type="ECO:0000256" key="3">
    <source>
        <dbReference type="ARBA" id="ARBA00022450"/>
    </source>
</evidence>
<dbReference type="InterPro" id="IPR016036">
    <property type="entry name" value="Malonyl_transacylase_ACP-bd"/>
</dbReference>
<dbReference type="InterPro" id="IPR036736">
    <property type="entry name" value="ACP-like_sf"/>
</dbReference>
<dbReference type="InterPro" id="IPR020807">
    <property type="entry name" value="PKS_DH"/>
</dbReference>
<evidence type="ECO:0000256" key="15">
    <source>
        <dbReference type="ARBA" id="ARBA00058455"/>
    </source>
</evidence>
<name>A0A2W1JQH8_9CYAN</name>
<evidence type="ECO:0000256" key="4">
    <source>
        <dbReference type="ARBA" id="ARBA00022553"/>
    </source>
</evidence>
<dbReference type="InterPro" id="IPR057326">
    <property type="entry name" value="KR_dom"/>
</dbReference>
<keyword evidence="3" id="KW-0596">Phosphopantetheine</keyword>
<dbReference type="SUPFAM" id="SSF47336">
    <property type="entry name" value="ACP-like"/>
    <property type="match status" value="2"/>
</dbReference>
<evidence type="ECO:0000259" key="22">
    <source>
        <dbReference type="PROSITE" id="PS50075"/>
    </source>
</evidence>
<dbReference type="Gene3D" id="3.90.180.10">
    <property type="entry name" value="Medium-chain alcohol dehydrogenases, catalytic domain"/>
    <property type="match status" value="1"/>
</dbReference>
<keyword evidence="5 25" id="KW-0808">Transferase</keyword>
<keyword evidence="6" id="KW-0276">Fatty acid metabolism</keyword>
<evidence type="ECO:0000313" key="26">
    <source>
        <dbReference type="Proteomes" id="UP000248857"/>
    </source>
</evidence>
<dbReference type="Gene3D" id="3.30.70.3290">
    <property type="match status" value="1"/>
</dbReference>
<dbReference type="SMART" id="SM00829">
    <property type="entry name" value="PKS_ER"/>
    <property type="match status" value="1"/>
</dbReference>
<protein>
    <recommendedName>
        <fullName evidence="17">Phenolphthiocerol/phthiocerol polyketide synthase subunit E</fullName>
        <ecNumber evidence="16">2.3.1.292</ecNumber>
    </recommendedName>
    <alternativeName>
        <fullName evidence="19">(Phenol)carboxyphthiodiolenone synthase subunit E</fullName>
    </alternativeName>
    <alternativeName>
        <fullName evidence="20">Beta-ketoacyl-acyl-carrier-protein synthase I</fullName>
    </alternativeName>
    <alternativeName>
        <fullName evidence="18">Phthiocerol synthesis polyketide synthase type I PpsE</fullName>
    </alternativeName>
</protein>
<feature type="active site" description="Proton donor; for dehydratase activity" evidence="21">
    <location>
        <position position="1813"/>
    </location>
</feature>
<dbReference type="EMBL" id="PQWO01000006">
    <property type="protein sequence ID" value="PZD73142.1"/>
    <property type="molecule type" value="Genomic_DNA"/>
</dbReference>
<feature type="domain" description="PKS/mFAS DH" evidence="24">
    <location>
        <begin position="1618"/>
        <end position="1893"/>
    </location>
</feature>
<dbReference type="InterPro" id="IPR020843">
    <property type="entry name" value="ER"/>
</dbReference>
<dbReference type="InterPro" id="IPR016035">
    <property type="entry name" value="Acyl_Trfase/lysoPLipase"/>
</dbReference>
<dbReference type="InterPro" id="IPR036291">
    <property type="entry name" value="NAD(P)-bd_dom_sf"/>
</dbReference>
<dbReference type="InterPro" id="IPR013154">
    <property type="entry name" value="ADH-like_N"/>
</dbReference>
<dbReference type="InterPro" id="IPR014030">
    <property type="entry name" value="Ketoacyl_synth_N"/>
</dbReference>
<accession>A0A2W1JQH8</accession>
<comment type="catalytic activity">
    <reaction evidence="11">
        <text>17-(4-hydroxyphenyl)heptadecanoyl-[(phenol)carboxyphthiodiolenone synthase] + 2 (S)-methylmalonyl-CoA + 3 malonyl-CoA + 5 NADPH + 10 H(+) = C35-(phenol)carboxyphthiodiolenone-[(phenol)carboxyphthiodiolenone synthase] + 5 CO2 + 5 NADP(+) + 5 CoA + 2 H2O</text>
        <dbReference type="Rhea" id="RHEA:57756"/>
        <dbReference type="Rhea" id="RHEA-COMP:14272"/>
        <dbReference type="Rhea" id="RHEA-COMP:14989"/>
        <dbReference type="ChEBI" id="CHEBI:15377"/>
        <dbReference type="ChEBI" id="CHEBI:15378"/>
        <dbReference type="ChEBI" id="CHEBI:16526"/>
        <dbReference type="ChEBI" id="CHEBI:57287"/>
        <dbReference type="ChEBI" id="CHEBI:57327"/>
        <dbReference type="ChEBI" id="CHEBI:57384"/>
        <dbReference type="ChEBI" id="CHEBI:57783"/>
        <dbReference type="ChEBI" id="CHEBI:58349"/>
        <dbReference type="ChEBI" id="CHEBI:133300"/>
        <dbReference type="ChEBI" id="CHEBI:142259"/>
        <dbReference type="EC" id="2.3.1.292"/>
    </reaction>
</comment>
<dbReference type="PANTHER" id="PTHR43775">
    <property type="entry name" value="FATTY ACID SYNTHASE"/>
    <property type="match status" value="1"/>
</dbReference>
<dbReference type="Pfam" id="PF22621">
    <property type="entry name" value="CurL-like_PKS_C"/>
    <property type="match status" value="1"/>
</dbReference>
<dbReference type="InterPro" id="IPR049552">
    <property type="entry name" value="PKS_DH_N"/>
</dbReference>
<organism evidence="25 26">
    <name type="scientific">Acaryochloris thomasi RCC1774</name>
    <dbReference type="NCBI Taxonomy" id="1764569"/>
    <lineage>
        <taxon>Bacteria</taxon>
        <taxon>Bacillati</taxon>
        <taxon>Cyanobacteriota</taxon>
        <taxon>Cyanophyceae</taxon>
        <taxon>Acaryochloridales</taxon>
        <taxon>Acaryochloridaceae</taxon>
        <taxon>Acaryochloris</taxon>
        <taxon>Acaryochloris thomasi</taxon>
    </lineage>
</organism>
<dbReference type="InterPro" id="IPR049900">
    <property type="entry name" value="PKS_mFAS_DH"/>
</dbReference>
<dbReference type="Pfam" id="PF08240">
    <property type="entry name" value="ADH_N"/>
    <property type="match status" value="1"/>
</dbReference>
<dbReference type="InterPro" id="IPR045851">
    <property type="entry name" value="AMP-bd_C_sf"/>
</dbReference>
<dbReference type="GO" id="GO:0004315">
    <property type="term" value="F:3-oxoacyl-[acyl-carrier-protein] synthase activity"/>
    <property type="evidence" value="ECO:0007669"/>
    <property type="project" value="InterPro"/>
</dbReference>
<comment type="caution">
    <text evidence="25">The sequence shown here is derived from an EMBL/GenBank/DDBJ whole genome shotgun (WGS) entry which is preliminary data.</text>
</comment>
<evidence type="ECO:0000256" key="5">
    <source>
        <dbReference type="ARBA" id="ARBA00022679"/>
    </source>
</evidence>
<dbReference type="Gene3D" id="3.10.129.110">
    <property type="entry name" value="Polyketide synthase dehydratase"/>
    <property type="match status" value="1"/>
</dbReference>
<keyword evidence="7" id="KW-0521">NADP</keyword>
<dbReference type="Pfam" id="PF00698">
    <property type="entry name" value="Acyl_transf_1"/>
    <property type="match status" value="1"/>
</dbReference>
<dbReference type="FunFam" id="1.10.1200.10:FF:000005">
    <property type="entry name" value="Nonribosomal peptide synthetase 1"/>
    <property type="match status" value="1"/>
</dbReference>
<dbReference type="InterPro" id="IPR050091">
    <property type="entry name" value="PKS_NRPS_Biosynth_Enz"/>
</dbReference>
<dbReference type="SMART" id="SM00826">
    <property type="entry name" value="PKS_DH"/>
    <property type="match status" value="1"/>
</dbReference>
<evidence type="ECO:0000256" key="16">
    <source>
        <dbReference type="ARBA" id="ARBA00066974"/>
    </source>
</evidence>
<evidence type="ECO:0000256" key="9">
    <source>
        <dbReference type="ARBA" id="ARBA00023098"/>
    </source>
</evidence>
<dbReference type="Pfam" id="PF08659">
    <property type="entry name" value="KR"/>
    <property type="match status" value="2"/>
</dbReference>
<reference evidence="25 26" key="1">
    <citation type="journal article" date="2018" name="Sci. Rep.">
        <title>A novel species of the marine cyanobacterium Acaryochloris with a unique pigment content and lifestyle.</title>
        <authorList>
            <person name="Partensky F."/>
            <person name="Six C."/>
            <person name="Ratin M."/>
            <person name="Garczarek L."/>
            <person name="Vaulot D."/>
            <person name="Probert I."/>
            <person name="Calteau A."/>
            <person name="Gourvil P."/>
            <person name="Marie D."/>
            <person name="Grebert T."/>
            <person name="Bouchier C."/>
            <person name="Le Panse S."/>
            <person name="Gachenot M."/>
            <person name="Rodriguez F."/>
            <person name="Garrido J.L."/>
        </authorList>
    </citation>
    <scope>NUCLEOTIDE SEQUENCE [LARGE SCALE GENOMIC DNA]</scope>
    <source>
        <strain evidence="25 26">RCC1774</strain>
    </source>
</reference>
<keyword evidence="10" id="KW-0511">Multifunctional enzyme</keyword>
<dbReference type="Gene3D" id="1.10.1200.10">
    <property type="entry name" value="ACP-like"/>
    <property type="match status" value="2"/>
</dbReference>
<dbReference type="SUPFAM" id="SSF52151">
    <property type="entry name" value="FabD/lysophospholipase-like"/>
    <property type="match status" value="1"/>
</dbReference>
<dbReference type="Gene3D" id="3.40.50.12780">
    <property type="entry name" value="N-terminal domain of ligase-like"/>
    <property type="match status" value="1"/>
</dbReference>
<keyword evidence="25" id="KW-0012">Acyltransferase</keyword>
<dbReference type="PROSITE" id="PS50075">
    <property type="entry name" value="CARRIER"/>
    <property type="match status" value="2"/>
</dbReference>
<evidence type="ECO:0000256" key="20">
    <source>
        <dbReference type="ARBA" id="ARBA00084020"/>
    </source>
</evidence>
<dbReference type="Pfam" id="PF21089">
    <property type="entry name" value="PKS_DH_N"/>
    <property type="match status" value="1"/>
</dbReference>
<dbReference type="InterPro" id="IPR042104">
    <property type="entry name" value="PKS_dehydratase_sf"/>
</dbReference>
<dbReference type="InterPro" id="IPR042099">
    <property type="entry name" value="ANL_N_sf"/>
</dbReference>
<dbReference type="SUPFAM" id="SSF50129">
    <property type="entry name" value="GroES-like"/>
    <property type="match status" value="1"/>
</dbReference>
<dbReference type="InterPro" id="IPR014043">
    <property type="entry name" value="Acyl_transferase_dom"/>
</dbReference>
<dbReference type="SUPFAM" id="SSF51735">
    <property type="entry name" value="NAD(P)-binding Rossmann-fold domains"/>
    <property type="match status" value="3"/>
</dbReference>
<dbReference type="GO" id="GO:0034081">
    <property type="term" value="C:polyketide synthase complex"/>
    <property type="evidence" value="ECO:0007669"/>
    <property type="project" value="UniProtKB-ARBA"/>
</dbReference>
<dbReference type="InterPro" id="IPR014031">
    <property type="entry name" value="Ketoacyl_synth_C"/>
</dbReference>
<dbReference type="SUPFAM" id="SSF56801">
    <property type="entry name" value="Acetyl-CoA synthetase-like"/>
    <property type="match status" value="1"/>
</dbReference>
<evidence type="ECO:0000256" key="1">
    <source>
        <dbReference type="ARBA" id="ARBA00001937"/>
    </source>
</evidence>
<dbReference type="InterPro" id="IPR020841">
    <property type="entry name" value="PKS_Beta-ketoAc_synthase_dom"/>
</dbReference>
<dbReference type="InterPro" id="IPR018201">
    <property type="entry name" value="Ketoacyl_synth_AS"/>
</dbReference>
<dbReference type="GO" id="GO:0004312">
    <property type="term" value="F:fatty acid synthase activity"/>
    <property type="evidence" value="ECO:0007669"/>
    <property type="project" value="TreeGrafter"/>
</dbReference>
<dbReference type="Gene3D" id="3.30.300.30">
    <property type="match status" value="1"/>
</dbReference>
<dbReference type="Pfam" id="PF13602">
    <property type="entry name" value="ADH_zinc_N_2"/>
    <property type="match status" value="1"/>
</dbReference>
<evidence type="ECO:0000256" key="11">
    <source>
        <dbReference type="ARBA" id="ARBA00050973"/>
    </source>
</evidence>
<evidence type="ECO:0000313" key="25">
    <source>
        <dbReference type="EMBL" id="PZD73142.1"/>
    </source>
</evidence>
<evidence type="ECO:0000256" key="13">
    <source>
        <dbReference type="ARBA" id="ARBA00052119"/>
    </source>
</evidence>
<dbReference type="EC" id="2.3.1.292" evidence="16"/>